<proteinExistence type="predicted"/>
<dbReference type="Gene3D" id="3.40.228.10">
    <property type="entry name" value="Dimethylsulfoxide Reductase, domain 2"/>
    <property type="match status" value="2"/>
</dbReference>
<protein>
    <submittedName>
        <fullName evidence="2">TAT-variant-translocated molybdopterin oxidoreductase</fullName>
    </submittedName>
</protein>
<dbReference type="PROSITE" id="PS51379">
    <property type="entry name" value="4FE4S_FER_2"/>
    <property type="match status" value="3"/>
</dbReference>
<evidence type="ECO:0000313" key="3">
    <source>
        <dbReference type="Proteomes" id="UP001139700"/>
    </source>
</evidence>
<keyword evidence="3" id="KW-1185">Reference proteome</keyword>
<gene>
    <name evidence="2" type="ORF">LXM24_19460</name>
</gene>
<name>A0A9X1TA89_9BACT</name>
<dbReference type="AlphaFoldDB" id="A0A9X1TA89"/>
<organism evidence="2 3">
    <name type="scientific">Dyadobacter fanqingshengii</name>
    <dbReference type="NCBI Taxonomy" id="2906443"/>
    <lineage>
        <taxon>Bacteria</taxon>
        <taxon>Pseudomonadati</taxon>
        <taxon>Bacteroidota</taxon>
        <taxon>Cytophagia</taxon>
        <taxon>Cytophagales</taxon>
        <taxon>Spirosomataceae</taxon>
        <taxon>Dyadobacter</taxon>
    </lineage>
</organism>
<dbReference type="CDD" id="cd02784">
    <property type="entry name" value="MopB_CT_PHLH"/>
    <property type="match status" value="1"/>
</dbReference>
<dbReference type="Gene3D" id="3.40.50.740">
    <property type="match status" value="2"/>
</dbReference>
<dbReference type="InterPro" id="IPR009010">
    <property type="entry name" value="Asp_de-COase-like_dom_sf"/>
</dbReference>
<dbReference type="SUPFAM" id="SSF50692">
    <property type="entry name" value="ADC-like"/>
    <property type="match status" value="1"/>
</dbReference>
<dbReference type="RefSeq" id="WP_234615149.1">
    <property type="nucleotide sequence ID" value="NZ_CP098806.1"/>
</dbReference>
<dbReference type="SUPFAM" id="SSF54862">
    <property type="entry name" value="4Fe-4S ferredoxins"/>
    <property type="match status" value="1"/>
</dbReference>
<evidence type="ECO:0000313" key="2">
    <source>
        <dbReference type="EMBL" id="MCF0042290.1"/>
    </source>
</evidence>
<dbReference type="SUPFAM" id="SSF53706">
    <property type="entry name" value="Formate dehydrogenase/DMSO reductase, domains 1-3"/>
    <property type="match status" value="1"/>
</dbReference>
<feature type="domain" description="4Fe-4S ferredoxin-type" evidence="1">
    <location>
        <begin position="867"/>
        <end position="896"/>
    </location>
</feature>
<dbReference type="Gene3D" id="2.40.40.20">
    <property type="match status" value="1"/>
</dbReference>
<dbReference type="PANTHER" id="PTHR42783">
    <property type="entry name" value="GLUTAMATE SYNTHASE [NADPH] SMALL CHAIN"/>
    <property type="match status" value="1"/>
</dbReference>
<sequence>MENTNKRYWRGLEELRNDEKFVKGARSEFSDGPTENQYESLVDGAGTHRRDFLKVLGFGMAAVSLAACEAPVKKAIPYVNKPEGEFPTIANWYASTYAEGGDYASILVKTREGRPVKIEPNSLSKASYGVSARVHASLLGLYDNEKLKGPKKGDDTKVSWDTVDKEIVDQLGKIAAQGGAIRILSSTILSPSTKSVIADFTTKYPTTSHVMYDANSSSAIVKGNELSFGKAVFPSYDFSKAKVIVGIDADFLGTWISPDTFSAQFAETRRVSSDKEGKKEMSRHYQFESILSVTGSNADYRSAVKPSQLGLVAAALYNKVAAKLGGAPVSTASFEVPNLDKAAAELVAAKGQSLVVSGINDASVQVVVNALNSLLGSYGTTINLDKPANYRQGNDVAMNSLIDEVKGGKVAALILFGANPVYDHPRGAELTAALPRVGLSVSFNDRADETSSLLKYICPAPHYLESWNDAEPVAGSYSLTQPAISQIFSTRQAQASLLKWSGLASDYHEYIKAYWRKSVYTQGGTGDFEKFWIKSLHDGVYDAPATTAASGATFAGNLSQAASGIAKKYKASSTGIELALFENIGLGNGYHANNPWLQELPEPITKACWDNHACISQKTAADLGFAQGDVVKVDIKGKAVEVPVIIQPGLANGTVAIAIGYGREKAGKSANGVGKNVYPLAAFADGYLTFAPGEATVSKTGETREIAQTQTHSTVMNRKSVLQETVLAHFQKDPMAGRFVPKIPTSDGVVDATDLSLWNGHKYKNHSWGMVIDLNTCFGCGSCVISCQAENNIPVVGRQEVINSREMHWLRIDRYYSSDADVEDLRGLEIASENPEVTFQPMLCQHCNNAPCETVCPVLATTHSSEGLNQMTYNRCVGTRYCANNCPYKVRRFNWFKYFDNDNFDYHFNNDLGKMVINPDVTVRSRGVIEKCSMCVHRIQDAKLTAKKERRRIVDGEVNVACASSCPTNAITFGDMNDPESRISKLLEVEKEGRAFHMLEEINVRPQISYLTKIRNKDAAAVKALEKKEHA</sequence>
<dbReference type="EMBL" id="JAJTTA010000003">
    <property type="protein sequence ID" value="MCF0042290.1"/>
    <property type="molecule type" value="Genomic_DNA"/>
</dbReference>
<dbReference type="InterPro" id="IPR017896">
    <property type="entry name" value="4Fe4S_Fe-S-bd"/>
</dbReference>
<feature type="domain" description="4Fe-4S ferredoxin-type" evidence="1">
    <location>
        <begin position="768"/>
        <end position="798"/>
    </location>
</feature>
<dbReference type="Proteomes" id="UP001139700">
    <property type="component" value="Unassembled WGS sequence"/>
</dbReference>
<evidence type="ECO:0000259" key="1">
    <source>
        <dbReference type="PROSITE" id="PS51379"/>
    </source>
</evidence>
<reference evidence="2" key="1">
    <citation type="submission" date="2021-12" db="EMBL/GenBank/DDBJ databases">
        <title>Novel species in genus Dyadobacter.</title>
        <authorList>
            <person name="Ma C."/>
        </authorList>
    </citation>
    <scope>NUCLEOTIDE SEQUENCE</scope>
    <source>
        <strain evidence="2">CY399</strain>
    </source>
</reference>
<comment type="caution">
    <text evidence="2">The sequence shown here is derived from an EMBL/GenBank/DDBJ whole genome shotgun (WGS) entry which is preliminary data.</text>
</comment>
<dbReference type="Pfam" id="PF13247">
    <property type="entry name" value="Fer4_11"/>
    <property type="match status" value="1"/>
</dbReference>
<dbReference type="CDD" id="cd10551">
    <property type="entry name" value="PsrB"/>
    <property type="match status" value="1"/>
</dbReference>
<accession>A0A9X1TA89</accession>
<dbReference type="NCBIfam" id="TIGR04519">
    <property type="entry name" value="MoCo_extend_TAT"/>
    <property type="match status" value="1"/>
</dbReference>
<dbReference type="Gene3D" id="3.30.70.20">
    <property type="match status" value="2"/>
</dbReference>
<dbReference type="Gene3D" id="3.30.2070.10">
    <property type="entry name" value="Formate dehydrogenase/DMSO reductase"/>
    <property type="match status" value="1"/>
</dbReference>
<dbReference type="PANTHER" id="PTHR42783:SF3">
    <property type="entry name" value="GLUTAMATE SYNTHASE [NADPH] SMALL CHAIN-RELATED"/>
    <property type="match status" value="1"/>
</dbReference>
<dbReference type="InterPro" id="IPR030948">
    <property type="entry name" value="TAT_var_transloc_signal_dom"/>
</dbReference>
<feature type="domain" description="4Fe-4S ferredoxin-type" evidence="1">
    <location>
        <begin position="835"/>
        <end position="866"/>
    </location>
</feature>